<dbReference type="PANTHER" id="PTHR43173">
    <property type="entry name" value="ABC1 FAMILY PROTEIN"/>
    <property type="match status" value="1"/>
</dbReference>
<evidence type="ECO:0000313" key="4">
    <source>
        <dbReference type="EMBL" id="WOO80940.1"/>
    </source>
</evidence>
<dbReference type="CDD" id="cd13969">
    <property type="entry name" value="ADCK1-like"/>
    <property type="match status" value="1"/>
</dbReference>
<evidence type="ECO:0000256" key="1">
    <source>
        <dbReference type="ARBA" id="ARBA00009670"/>
    </source>
</evidence>
<feature type="region of interest" description="Disordered" evidence="2">
    <location>
        <begin position="44"/>
        <end position="72"/>
    </location>
</feature>
<dbReference type="InterPro" id="IPR051130">
    <property type="entry name" value="Mito_struct-func_regulator"/>
</dbReference>
<name>A0AAF1BKD5_9TREE</name>
<dbReference type="AlphaFoldDB" id="A0AAF1BKD5"/>
<keyword evidence="5" id="KW-1185">Reference proteome</keyword>
<feature type="domain" description="ABC1 atypical kinase-like" evidence="3">
    <location>
        <begin position="177"/>
        <end position="435"/>
    </location>
</feature>
<gene>
    <name evidence="4" type="primary">SPAC10F6.14c</name>
    <name evidence="4" type="ORF">LOC62_03G004470</name>
</gene>
<organism evidence="4 5">
    <name type="scientific">Vanrija pseudolonga</name>
    <dbReference type="NCBI Taxonomy" id="143232"/>
    <lineage>
        <taxon>Eukaryota</taxon>
        <taxon>Fungi</taxon>
        <taxon>Dikarya</taxon>
        <taxon>Basidiomycota</taxon>
        <taxon>Agaricomycotina</taxon>
        <taxon>Tremellomycetes</taxon>
        <taxon>Trichosporonales</taxon>
        <taxon>Trichosporonaceae</taxon>
        <taxon>Vanrija</taxon>
    </lineage>
</organism>
<dbReference type="Proteomes" id="UP000827549">
    <property type="component" value="Chromosome 3"/>
</dbReference>
<dbReference type="EMBL" id="CP086716">
    <property type="protein sequence ID" value="WOO80940.1"/>
    <property type="molecule type" value="Genomic_DNA"/>
</dbReference>
<dbReference type="SUPFAM" id="SSF56112">
    <property type="entry name" value="Protein kinase-like (PK-like)"/>
    <property type="match status" value="1"/>
</dbReference>
<feature type="region of interest" description="Disordered" evidence="2">
    <location>
        <begin position="1"/>
        <end position="23"/>
    </location>
</feature>
<sequence length="617" mass="70416">MPVRPAQSPTTKSKHSIAILSPSFDHTTTMRPRAILRARELTSRQIHSEAPRHARNPPHAKPLPPRPPRSRVAKWGGRAVVLGTVGGGAYLADREYNASAVTRSLRTAYIGLISTLDYKLNFKPEKSDEIEALHTRVANRLRWVVDTNQGMYLKLGQAIGLQASMLPKPYRVAFAHVFDQAPSVPYEEVVGVFKHDLGIDPMDIFETFTHEAVASASVAQVHKATLKAVVGNPDRVVAVKVQKPAIAKQMDLDLFSYRTLMYLAQKAFDLPLYFVAKYVSEQMRYETSFNREALNARKCAEYLSQTPELRDDIMVPKVYGKEEGYPESDRILVMEWVDGCRLTDKKQIEAWGLKPRDVMDLAISLNAAMTFSWGFVHCDPHPGNILVRPHPTKRGKPQLIVLDHGLYITLRQQFREEYATLWRSLFVLDVPKVEEIGKRWGFGLDPNMFASAILLRPAEIKKGEKQERKPMDKYHQQLEVKKQLKVMLDNEKFIPRELILLGRCQRMMQANNQTLGSPSSRVNITAEWAARGWANSLTGSRTLRAVGLKTWLHDRWEMVLFRVTVWAIDALFRWTSFRNKYLSPRNKLGWEEELQKQMETMAREELGIEIDDSAFAG</sequence>
<dbReference type="GeneID" id="87807708"/>
<dbReference type="Pfam" id="PF03109">
    <property type="entry name" value="ABC1"/>
    <property type="match status" value="1"/>
</dbReference>
<proteinExistence type="inferred from homology"/>
<evidence type="ECO:0000256" key="2">
    <source>
        <dbReference type="SAM" id="MobiDB-lite"/>
    </source>
</evidence>
<dbReference type="InterPro" id="IPR004147">
    <property type="entry name" value="ABC1_dom"/>
</dbReference>
<evidence type="ECO:0000313" key="5">
    <source>
        <dbReference type="Proteomes" id="UP000827549"/>
    </source>
</evidence>
<evidence type="ECO:0000259" key="3">
    <source>
        <dbReference type="Pfam" id="PF03109"/>
    </source>
</evidence>
<protein>
    <submittedName>
        <fullName evidence="4">ABC1 family protein</fullName>
    </submittedName>
</protein>
<dbReference type="RefSeq" id="XP_062626972.1">
    <property type="nucleotide sequence ID" value="XM_062770988.1"/>
</dbReference>
<comment type="similarity">
    <text evidence="1">Belongs to the protein kinase superfamily. ADCK protein kinase family.</text>
</comment>
<dbReference type="InterPro" id="IPR045307">
    <property type="entry name" value="ADCK1_dom"/>
</dbReference>
<dbReference type="PANTHER" id="PTHR43173:SF37">
    <property type="entry name" value="ABC1 FAMILY PROTEIN C10F6.14C"/>
    <property type="match status" value="1"/>
</dbReference>
<reference evidence="4" key="1">
    <citation type="submission" date="2023-10" db="EMBL/GenBank/DDBJ databases">
        <authorList>
            <person name="Noh H."/>
        </authorList>
    </citation>
    <scope>NUCLEOTIDE SEQUENCE</scope>
    <source>
        <strain evidence="4">DUCC4014</strain>
    </source>
</reference>
<accession>A0AAF1BKD5</accession>
<dbReference type="InterPro" id="IPR011009">
    <property type="entry name" value="Kinase-like_dom_sf"/>
</dbReference>